<gene>
    <name evidence="1" type="ORF">C8D88_116100</name>
</gene>
<reference evidence="1 2" key="1">
    <citation type="submission" date="2018-05" db="EMBL/GenBank/DDBJ databases">
        <title>Genomic Encyclopedia of Type Strains, Phase IV (KMG-IV): sequencing the most valuable type-strain genomes for metagenomic binning, comparative biology and taxonomic classification.</title>
        <authorList>
            <person name="Goeker M."/>
        </authorList>
    </citation>
    <scope>NUCLEOTIDE SEQUENCE [LARGE SCALE GENOMIC DNA]</scope>
    <source>
        <strain evidence="1 2">DSM 45480</strain>
    </source>
</reference>
<dbReference type="EMBL" id="QGHB01000016">
    <property type="protein sequence ID" value="PWK81689.1"/>
    <property type="molecule type" value="Genomic_DNA"/>
</dbReference>
<accession>A0A316I2P6</accession>
<organism evidence="1 2">
    <name type="scientific">Lentzea atacamensis</name>
    <dbReference type="NCBI Taxonomy" id="531938"/>
    <lineage>
        <taxon>Bacteria</taxon>
        <taxon>Bacillati</taxon>
        <taxon>Actinomycetota</taxon>
        <taxon>Actinomycetes</taxon>
        <taxon>Pseudonocardiales</taxon>
        <taxon>Pseudonocardiaceae</taxon>
        <taxon>Lentzea</taxon>
    </lineage>
</organism>
<comment type="caution">
    <text evidence="1">The sequence shown here is derived from an EMBL/GenBank/DDBJ whole genome shotgun (WGS) entry which is preliminary data.</text>
</comment>
<protein>
    <submittedName>
        <fullName evidence="1">Uncharacterized protein</fullName>
    </submittedName>
</protein>
<dbReference type="Proteomes" id="UP000246005">
    <property type="component" value="Unassembled WGS sequence"/>
</dbReference>
<evidence type="ECO:0000313" key="1">
    <source>
        <dbReference type="EMBL" id="PWK81689.1"/>
    </source>
</evidence>
<evidence type="ECO:0000313" key="2">
    <source>
        <dbReference type="Proteomes" id="UP000246005"/>
    </source>
</evidence>
<proteinExistence type="predicted"/>
<name>A0A316I2P6_9PSEU</name>
<dbReference type="AlphaFoldDB" id="A0A316I2P6"/>
<sequence length="48" mass="5761">MTPQEWSFEFESKQEHLHQHGGLTWFDALVRAQLEMEREYGERPKEAA</sequence>